<proteinExistence type="inferred from homology"/>
<dbReference type="EC" id="2.4.1.101" evidence="13 16"/>
<evidence type="ECO:0000256" key="11">
    <source>
        <dbReference type="ARBA" id="ARBA00023136"/>
    </source>
</evidence>
<comment type="pathway">
    <text evidence="2 16">Protein modification; protein glycosylation.</text>
</comment>
<keyword evidence="7 16" id="KW-0479">Metal-binding</keyword>
<evidence type="ECO:0000256" key="7">
    <source>
        <dbReference type="ARBA" id="ARBA00022723"/>
    </source>
</evidence>
<organism evidence="17">
    <name type="scientific">Sesamum angustifolium</name>
    <dbReference type="NCBI Taxonomy" id="2727405"/>
    <lineage>
        <taxon>Eukaryota</taxon>
        <taxon>Viridiplantae</taxon>
        <taxon>Streptophyta</taxon>
        <taxon>Embryophyta</taxon>
        <taxon>Tracheophyta</taxon>
        <taxon>Spermatophyta</taxon>
        <taxon>Magnoliopsida</taxon>
        <taxon>eudicotyledons</taxon>
        <taxon>Gunneridae</taxon>
        <taxon>Pentapetalae</taxon>
        <taxon>asterids</taxon>
        <taxon>lamiids</taxon>
        <taxon>Lamiales</taxon>
        <taxon>Pedaliaceae</taxon>
        <taxon>Sesamum</taxon>
    </lineage>
</organism>
<dbReference type="InterPro" id="IPR029044">
    <property type="entry name" value="Nucleotide-diphossugar_trans"/>
</dbReference>
<dbReference type="PANTHER" id="PTHR10468">
    <property type="entry name" value="PROTEIN O-LINKED-MANNOSE BETA-1,2-N-ACETYLGLUCOSAMINYLTRANSFERASE 1/ALPHA-1,3-MANNOSYL-GLYCOPROTEIN 2-BETA-N-ACETYLGLUCOSAMINYLTRANSFERASE"/>
    <property type="match status" value="1"/>
</dbReference>
<evidence type="ECO:0000256" key="5">
    <source>
        <dbReference type="ARBA" id="ARBA00022679"/>
    </source>
</evidence>
<evidence type="ECO:0000256" key="15">
    <source>
        <dbReference type="ARBA" id="ARBA00049421"/>
    </source>
</evidence>
<keyword evidence="4 16" id="KW-0328">Glycosyltransferase</keyword>
<keyword evidence="9 16" id="KW-1133">Transmembrane helix</keyword>
<keyword evidence="6 16" id="KW-0812">Transmembrane</keyword>
<keyword evidence="8 16" id="KW-0735">Signal-anchor</keyword>
<evidence type="ECO:0000256" key="4">
    <source>
        <dbReference type="ARBA" id="ARBA00022676"/>
    </source>
</evidence>
<gene>
    <name evidence="17" type="ORF">Sangu_0673700</name>
</gene>
<keyword evidence="11 16" id="KW-0472">Membrane</keyword>
<dbReference type="FunFam" id="3.90.550.10:FF:000090">
    <property type="entry name" value="Alpha-1,3-mannosyl-glycoprotein 2-beta-N-acetylglucosaminyltransferase"/>
    <property type="match status" value="1"/>
</dbReference>
<dbReference type="SUPFAM" id="SSF53448">
    <property type="entry name" value="Nucleotide-diphospho-sugar transferases"/>
    <property type="match status" value="1"/>
</dbReference>
<evidence type="ECO:0000256" key="13">
    <source>
        <dbReference type="ARBA" id="ARBA00038949"/>
    </source>
</evidence>
<dbReference type="GO" id="GO:0000139">
    <property type="term" value="C:Golgi membrane"/>
    <property type="evidence" value="ECO:0007669"/>
    <property type="project" value="UniProtKB-SubCell"/>
</dbReference>
<evidence type="ECO:0000256" key="1">
    <source>
        <dbReference type="ARBA" id="ARBA00004323"/>
    </source>
</evidence>
<comment type="cofactor">
    <cofactor evidence="16">
        <name>Mn(2+)</name>
        <dbReference type="ChEBI" id="CHEBI:29035"/>
    </cofactor>
    <text evidence="16">The cofactor is mostly bound to the substrate.</text>
</comment>
<keyword evidence="5" id="KW-0808">Transferase</keyword>
<evidence type="ECO:0000256" key="8">
    <source>
        <dbReference type="ARBA" id="ARBA00022968"/>
    </source>
</evidence>
<evidence type="ECO:0000256" key="16">
    <source>
        <dbReference type="RuleBase" id="RU368119"/>
    </source>
</evidence>
<keyword evidence="10 16" id="KW-0333">Golgi apparatus</keyword>
<dbReference type="EMBL" id="JACGWK010000003">
    <property type="protein sequence ID" value="KAL0365761.1"/>
    <property type="molecule type" value="Genomic_DNA"/>
</dbReference>
<reference evidence="17" key="1">
    <citation type="submission" date="2020-06" db="EMBL/GenBank/DDBJ databases">
        <authorList>
            <person name="Li T."/>
            <person name="Hu X."/>
            <person name="Zhang T."/>
            <person name="Song X."/>
            <person name="Zhang H."/>
            <person name="Dai N."/>
            <person name="Sheng W."/>
            <person name="Hou X."/>
            <person name="Wei L."/>
        </authorList>
    </citation>
    <scope>NUCLEOTIDE SEQUENCE</scope>
    <source>
        <strain evidence="17">G01</strain>
        <tissue evidence="17">Leaf</tissue>
    </source>
</reference>
<comment type="similarity">
    <text evidence="3 16">Belongs to the glycosyltransferase 13 family.</text>
</comment>
<dbReference type="InterPro" id="IPR004139">
    <property type="entry name" value="Glyco_trans_13"/>
</dbReference>
<dbReference type="PANTHER" id="PTHR10468:SF0">
    <property type="entry name" value="ALPHA-1,3-MANNOSYL-GLYCOPROTEIN 2-BETA-N-ACETYLGLUCOSAMINYLTRANSFERASE"/>
    <property type="match status" value="1"/>
</dbReference>
<accession>A0AAW2QDW3</accession>
<dbReference type="Gene3D" id="3.90.550.10">
    <property type="entry name" value="Spore Coat Polysaccharide Biosynthesis Protein SpsA, Chain A"/>
    <property type="match status" value="1"/>
</dbReference>
<evidence type="ECO:0000256" key="6">
    <source>
        <dbReference type="ARBA" id="ARBA00022692"/>
    </source>
</evidence>
<dbReference type="Pfam" id="PF03071">
    <property type="entry name" value="GNT-I"/>
    <property type="match status" value="1"/>
</dbReference>
<keyword evidence="12 16" id="KW-0464">Manganese</keyword>
<dbReference type="GO" id="GO:0030145">
    <property type="term" value="F:manganese ion binding"/>
    <property type="evidence" value="ECO:0007669"/>
    <property type="project" value="UniProtKB-UniRule"/>
</dbReference>
<protein>
    <recommendedName>
        <fullName evidence="13 16">Alpha-1,3-mannosyl-glycoprotein 2-beta-N-acetylglucosaminyltransferase</fullName>
        <shortName evidence="16">GNT-I</shortName>
        <shortName evidence="16">GlcNAc-T I</shortName>
        <ecNumber evidence="13 16">2.4.1.101</ecNumber>
    </recommendedName>
    <alternativeName>
        <fullName evidence="14 16">N-glycosyl-oligosaccharide-glycoprotein N-acetylglucosaminyltransferase I</fullName>
    </alternativeName>
</protein>
<dbReference type="AlphaFoldDB" id="A0AAW2QDW3"/>
<evidence type="ECO:0000256" key="14">
    <source>
        <dbReference type="ARBA" id="ARBA00041712"/>
    </source>
</evidence>
<comment type="caution">
    <text evidence="17">The sequence shown here is derived from an EMBL/GenBank/DDBJ whole genome shotgun (WGS) entry which is preliminary data.</text>
</comment>
<feature type="transmembrane region" description="Helical" evidence="16">
    <location>
        <begin position="66"/>
        <end position="86"/>
    </location>
</feature>
<comment type="subcellular location">
    <subcellularLocation>
        <location evidence="1 16">Golgi apparatus membrane</location>
        <topology evidence="1 16">Single-pass type II membrane protein</topology>
    </subcellularLocation>
</comment>
<evidence type="ECO:0000313" key="17">
    <source>
        <dbReference type="EMBL" id="KAL0365761.1"/>
    </source>
</evidence>
<comment type="catalytic activity">
    <reaction evidence="15 16">
        <text>N(4)-(alpha-D-Man-(1-&gt;3)-[alpha-D-Man-(1-&gt;3)-[alpha-D-Man-(1-&gt;6)]-alpha-D-Man-(1-&gt;6)]-beta-D-Man-(1-&gt;4)-beta-D-GlcNAc-(1-&gt;4)-beta-D-GlcNAc)-L-asparaginyl-[protein] (N-glucan mannose isomer 5A1,2) + UDP-N-acetyl-alpha-D-glucosamine = N(4)-{beta-D-GlcNAc-(1-&gt;2)-alpha-D-Man-(1-&gt;3)-[alpha-D-Man-(1-&gt;3)-[alpha-D-Man-(1-&gt;6)]-alpha-D-Man-(1-&gt;6)]-beta-D-Man-(1-&gt;4)-beta-D-GlcNAc-(1-&gt;4)-beta-D-GlcNAc}-L-asparaginyl-[protein] + UDP + H(+)</text>
        <dbReference type="Rhea" id="RHEA:11456"/>
        <dbReference type="Rhea" id="RHEA-COMP:14367"/>
        <dbReference type="Rhea" id="RHEA-COMP:14368"/>
        <dbReference type="ChEBI" id="CHEBI:15378"/>
        <dbReference type="ChEBI" id="CHEBI:57705"/>
        <dbReference type="ChEBI" id="CHEBI:58223"/>
        <dbReference type="ChEBI" id="CHEBI:59087"/>
        <dbReference type="ChEBI" id="CHEBI:60625"/>
        <dbReference type="EC" id="2.4.1.101"/>
    </reaction>
</comment>
<sequence length="486" mass="57266">MRKCYCDYRYLLLIAAIPFIYIQIEAENQCTKQTRFLIDQISMQKGQILSLEEYSMLHMSKDEKEVYLFTAAFSAIFHSFFCSIILDDVKESIFFFTLDVVFSIDKKMLSNYLVAVSSKTLLNFRRRKRQDEECRQLRALVQDLERKGLKKLVGDVQVPVAAVVVMACNRADYLERTIKSILKYQSPVASRYPLFVSQDGSNPHVKSKALSYDQLTYMQHLDYEPVHTERPGEVIAYYKIARHYKWALDQLFYKHKFSRVIILEDDMEIAPDFFDYFEAGAALLDRDKSIMAISSWNDNGQKQFVHDPFSSFSVFYFKLENFLDQTITYWDDWLRLKENHRGRQFIRPEVCRTYNFGEHGSSMGQFFKQYLEPIKLNDVQVDWKAMDLSYLEEDKYVEHFANLLKKATPVHGTDAILKTYNIDGDVRILYRDQSDFEYIASQFGIFEEWKDGVPRTAYKGVVVFRYQTQRRVFLVGPDSLQQIGIR</sequence>
<dbReference type="InterPro" id="IPR052261">
    <property type="entry name" value="Glycosyltransferase_13"/>
</dbReference>
<reference evidence="17" key="2">
    <citation type="journal article" date="2024" name="Plant">
        <title>Genomic evolution and insights into agronomic trait innovations of Sesamum species.</title>
        <authorList>
            <person name="Miao H."/>
            <person name="Wang L."/>
            <person name="Qu L."/>
            <person name="Liu H."/>
            <person name="Sun Y."/>
            <person name="Le M."/>
            <person name="Wang Q."/>
            <person name="Wei S."/>
            <person name="Zheng Y."/>
            <person name="Lin W."/>
            <person name="Duan Y."/>
            <person name="Cao H."/>
            <person name="Xiong S."/>
            <person name="Wang X."/>
            <person name="Wei L."/>
            <person name="Li C."/>
            <person name="Ma Q."/>
            <person name="Ju M."/>
            <person name="Zhao R."/>
            <person name="Li G."/>
            <person name="Mu C."/>
            <person name="Tian Q."/>
            <person name="Mei H."/>
            <person name="Zhang T."/>
            <person name="Gao T."/>
            <person name="Zhang H."/>
        </authorList>
    </citation>
    <scope>NUCLEOTIDE SEQUENCE</scope>
    <source>
        <strain evidence="17">G01</strain>
    </source>
</reference>
<evidence type="ECO:0000256" key="2">
    <source>
        <dbReference type="ARBA" id="ARBA00004922"/>
    </source>
</evidence>
<dbReference type="Gene3D" id="3.10.180.20">
    <property type="entry name" value="N-Acetylglucosaminyltransferase I, Domain 2"/>
    <property type="match status" value="1"/>
</dbReference>
<evidence type="ECO:0000256" key="12">
    <source>
        <dbReference type="ARBA" id="ARBA00023211"/>
    </source>
</evidence>
<name>A0AAW2QDW3_9LAMI</name>
<evidence type="ECO:0000256" key="9">
    <source>
        <dbReference type="ARBA" id="ARBA00022989"/>
    </source>
</evidence>
<dbReference type="FunFam" id="3.10.180.20:FF:000002">
    <property type="entry name" value="Alpha-1,3-mannosyl-glycoprotein 2-beta-N-acetylglucosaminyltransferase"/>
    <property type="match status" value="1"/>
</dbReference>
<evidence type="ECO:0000256" key="3">
    <source>
        <dbReference type="ARBA" id="ARBA00006492"/>
    </source>
</evidence>
<comment type="function">
    <text evidence="16">Initiates complex N-linked carbohydrate formation. Essential for the conversion of high-mannose to hybrid and complex N-glycans.</text>
</comment>
<dbReference type="GO" id="GO:0003827">
    <property type="term" value="F:alpha-1,3-mannosylglycoprotein 2-beta-N-acetylglucosaminyltransferase activity"/>
    <property type="evidence" value="ECO:0007669"/>
    <property type="project" value="UniProtKB-UniRule"/>
</dbReference>
<evidence type="ECO:0000256" key="10">
    <source>
        <dbReference type="ARBA" id="ARBA00023034"/>
    </source>
</evidence>